<dbReference type="SUPFAM" id="SSF52833">
    <property type="entry name" value="Thioredoxin-like"/>
    <property type="match status" value="1"/>
</dbReference>
<gene>
    <name evidence="1" type="ORF">HYN51_00445</name>
</gene>
<proteinExistence type="predicted"/>
<name>A0A2Y9TUA8_9GAMM</name>
<reference evidence="1 2" key="1">
    <citation type="journal article" date="2019" name="Int. J. Syst. Evol. Microbiol.">
        <title>Limnobaculum parvum gen. nov., sp. nov., isolated from a freshwater lake.</title>
        <authorList>
            <person name="Baek C."/>
            <person name="Shin S.K."/>
            <person name="Yi H."/>
        </authorList>
    </citation>
    <scope>NUCLEOTIDE SEQUENCE [LARGE SCALE GENOMIC DNA]</scope>
    <source>
        <strain evidence="1 2">HYN0051</strain>
    </source>
</reference>
<dbReference type="EMBL" id="CP029185">
    <property type="protein sequence ID" value="AWH87149.1"/>
    <property type="molecule type" value="Genomic_DNA"/>
</dbReference>
<evidence type="ECO:0000313" key="1">
    <source>
        <dbReference type="EMBL" id="AWH87149.1"/>
    </source>
</evidence>
<dbReference type="KEGG" id="lpv:HYN51_00445"/>
<dbReference type="Gene3D" id="3.40.30.10">
    <property type="entry name" value="Glutaredoxin"/>
    <property type="match status" value="1"/>
</dbReference>
<protein>
    <submittedName>
        <fullName evidence="1">Thioredoxin family protein</fullName>
    </submittedName>
</protein>
<sequence>MVHNKAKEVTFYHAGCPVCISAENSVLSLIDPAVKVTIVHLGKEKEKIADARKAGIKSVPALLLGQEVLHINFGASLDDIK</sequence>
<dbReference type="OrthoDB" id="5402270at2"/>
<dbReference type="RefSeq" id="WP_108899243.1">
    <property type="nucleotide sequence ID" value="NZ_CP029185.2"/>
</dbReference>
<accession>A0A2Y9TUA8</accession>
<dbReference type="AlphaFoldDB" id="A0A2Y9TUA8"/>
<dbReference type="Proteomes" id="UP000244908">
    <property type="component" value="Chromosome"/>
</dbReference>
<dbReference type="InterPro" id="IPR036249">
    <property type="entry name" value="Thioredoxin-like_sf"/>
</dbReference>
<keyword evidence="2" id="KW-1185">Reference proteome</keyword>
<organism evidence="1 2">
    <name type="scientific">Limnobaculum parvum</name>
    <dbReference type="NCBI Taxonomy" id="2172103"/>
    <lineage>
        <taxon>Bacteria</taxon>
        <taxon>Pseudomonadati</taxon>
        <taxon>Pseudomonadota</taxon>
        <taxon>Gammaproteobacteria</taxon>
        <taxon>Enterobacterales</taxon>
        <taxon>Budviciaceae</taxon>
        <taxon>Limnobaculum</taxon>
    </lineage>
</organism>
<evidence type="ECO:0000313" key="2">
    <source>
        <dbReference type="Proteomes" id="UP000244908"/>
    </source>
</evidence>